<keyword evidence="3" id="KW-0282">Flagellum</keyword>
<accession>A0AAU9R3H4</accession>
<dbReference type="EMBL" id="OV915080">
    <property type="protein sequence ID" value="CAH1706062.1"/>
    <property type="molecule type" value="Genomic_DNA"/>
</dbReference>
<feature type="region of interest" description="Disordered" evidence="1">
    <location>
        <begin position="54"/>
        <end position="74"/>
    </location>
</feature>
<proteinExistence type="predicted"/>
<feature type="chain" id="PRO_5043347651" evidence="2">
    <location>
        <begin position="21"/>
        <end position="74"/>
    </location>
</feature>
<protein>
    <submittedName>
        <fullName evidence="3">Flagellar hook-length control protein fliK</fullName>
    </submittedName>
</protein>
<evidence type="ECO:0000256" key="1">
    <source>
        <dbReference type="SAM" id="MobiDB-lite"/>
    </source>
</evidence>
<gene>
    <name evidence="3" type="ORF">LDD865_0903</name>
</gene>
<keyword evidence="3" id="KW-0969">Cilium</keyword>
<dbReference type="AlphaFoldDB" id="A0AAU9R3H4"/>
<evidence type="ECO:0000313" key="3">
    <source>
        <dbReference type="EMBL" id="CAH1706062.1"/>
    </source>
</evidence>
<dbReference type="RefSeq" id="WP_003615291.1">
    <property type="nucleotide sequence ID" value="NZ_OV915080.1"/>
</dbReference>
<organism evidence="3 4">
    <name type="scientific">Lactobacillus delbrueckii subsp. delbrueckii</name>
    <dbReference type="NCBI Taxonomy" id="83684"/>
    <lineage>
        <taxon>Bacteria</taxon>
        <taxon>Bacillati</taxon>
        <taxon>Bacillota</taxon>
        <taxon>Bacilli</taxon>
        <taxon>Lactobacillales</taxon>
        <taxon>Lactobacillaceae</taxon>
        <taxon>Lactobacillus</taxon>
    </lineage>
</organism>
<feature type="signal peptide" evidence="2">
    <location>
        <begin position="1"/>
        <end position="20"/>
    </location>
</feature>
<evidence type="ECO:0000256" key="2">
    <source>
        <dbReference type="SAM" id="SignalP"/>
    </source>
</evidence>
<keyword evidence="2" id="KW-0732">Signal</keyword>
<reference evidence="3" key="1">
    <citation type="submission" date="2022-02" db="EMBL/GenBank/DDBJ databases">
        <authorList>
            <person name="Deutsch MARIE S."/>
        </authorList>
    </citation>
    <scope>NUCLEOTIDE SEQUENCE</scope>
    <source>
        <strain evidence="3">CIRM-BIA865</strain>
    </source>
</reference>
<sequence length="74" mass="7266">MNIKKIVKLAIVLASLIALSQTGLPSAIADALTPAAVGSTATIAQAAKNADVATTAATAPTAPTEPSKPTTPTR</sequence>
<name>A0AAU9R3H4_9LACO</name>
<dbReference type="Proteomes" id="UP001295440">
    <property type="component" value="Chromosome"/>
</dbReference>
<evidence type="ECO:0000313" key="4">
    <source>
        <dbReference type="Proteomes" id="UP001295440"/>
    </source>
</evidence>
<keyword evidence="3" id="KW-0966">Cell projection</keyword>